<dbReference type="Pfam" id="PF00172">
    <property type="entry name" value="Zn_clus"/>
    <property type="match status" value="1"/>
</dbReference>
<reference evidence="6" key="1">
    <citation type="journal article" date="2020" name="Stud. Mycol.">
        <title>101 Dothideomycetes genomes: a test case for predicting lifestyles and emergence of pathogens.</title>
        <authorList>
            <person name="Haridas S."/>
            <person name="Albert R."/>
            <person name="Binder M."/>
            <person name="Bloem J."/>
            <person name="Labutti K."/>
            <person name="Salamov A."/>
            <person name="Andreopoulos B."/>
            <person name="Baker S."/>
            <person name="Barry K."/>
            <person name="Bills G."/>
            <person name="Bluhm B."/>
            <person name="Cannon C."/>
            <person name="Castanera R."/>
            <person name="Culley D."/>
            <person name="Daum C."/>
            <person name="Ezra D."/>
            <person name="Gonzalez J."/>
            <person name="Henrissat B."/>
            <person name="Kuo A."/>
            <person name="Liang C."/>
            <person name="Lipzen A."/>
            <person name="Lutzoni F."/>
            <person name="Magnuson J."/>
            <person name="Mondo S."/>
            <person name="Nolan M."/>
            <person name="Ohm R."/>
            <person name="Pangilinan J."/>
            <person name="Park H.-J."/>
            <person name="Ramirez L."/>
            <person name="Alfaro M."/>
            <person name="Sun H."/>
            <person name="Tritt A."/>
            <person name="Yoshinaga Y."/>
            <person name="Zwiers L.-H."/>
            <person name="Turgeon B."/>
            <person name="Goodwin S."/>
            <person name="Spatafora J."/>
            <person name="Crous P."/>
            <person name="Grigoriev I."/>
        </authorList>
    </citation>
    <scope>NUCLEOTIDE SEQUENCE</scope>
    <source>
        <strain evidence="6">CBS 279.74</strain>
    </source>
</reference>
<dbReference type="Pfam" id="PF04082">
    <property type="entry name" value="Fungal_trans"/>
    <property type="match status" value="1"/>
</dbReference>
<evidence type="ECO:0000256" key="2">
    <source>
        <dbReference type="ARBA" id="ARBA00022723"/>
    </source>
</evidence>
<feature type="compositionally biased region" description="Polar residues" evidence="4">
    <location>
        <begin position="209"/>
        <end position="221"/>
    </location>
</feature>
<dbReference type="SMART" id="SM00066">
    <property type="entry name" value="GAL4"/>
    <property type="match status" value="1"/>
</dbReference>
<evidence type="ECO:0000256" key="1">
    <source>
        <dbReference type="ARBA" id="ARBA00004123"/>
    </source>
</evidence>
<dbReference type="GO" id="GO:0003677">
    <property type="term" value="F:DNA binding"/>
    <property type="evidence" value="ECO:0007669"/>
    <property type="project" value="InterPro"/>
</dbReference>
<feature type="region of interest" description="Disordered" evidence="4">
    <location>
        <begin position="113"/>
        <end position="153"/>
    </location>
</feature>
<feature type="compositionally biased region" description="Polar residues" evidence="4">
    <location>
        <begin position="1"/>
        <end position="16"/>
    </location>
</feature>
<dbReference type="PANTHER" id="PTHR31001:SF50">
    <property type="entry name" value="ZN(II)2CYS6 TRANSCRIPTION FACTOR (EUROFUNG)"/>
    <property type="match status" value="1"/>
</dbReference>
<dbReference type="PROSITE" id="PS50048">
    <property type="entry name" value="ZN2_CY6_FUNGAL_2"/>
    <property type="match status" value="1"/>
</dbReference>
<dbReference type="GO" id="GO:0008270">
    <property type="term" value="F:zinc ion binding"/>
    <property type="evidence" value="ECO:0007669"/>
    <property type="project" value="InterPro"/>
</dbReference>
<keyword evidence="2" id="KW-0479">Metal-binding</keyword>
<feature type="domain" description="Zn(2)-C6 fungal-type" evidence="5">
    <location>
        <begin position="23"/>
        <end position="52"/>
    </location>
</feature>
<dbReference type="Gene3D" id="4.10.240.10">
    <property type="entry name" value="Zn(2)-C6 fungal-type DNA-binding domain"/>
    <property type="match status" value="1"/>
</dbReference>
<dbReference type="SMART" id="SM00906">
    <property type="entry name" value="Fungal_trans"/>
    <property type="match status" value="1"/>
</dbReference>
<name>A0A6G1JYF4_9PLEO</name>
<evidence type="ECO:0000259" key="5">
    <source>
        <dbReference type="PROSITE" id="PS50048"/>
    </source>
</evidence>
<dbReference type="PANTHER" id="PTHR31001">
    <property type="entry name" value="UNCHARACTERIZED TRANSCRIPTIONAL REGULATORY PROTEIN"/>
    <property type="match status" value="1"/>
</dbReference>
<feature type="region of interest" description="Disordered" evidence="4">
    <location>
        <begin position="192"/>
        <end position="221"/>
    </location>
</feature>
<dbReference type="InterPro" id="IPR036864">
    <property type="entry name" value="Zn2-C6_fun-type_DNA-bd_sf"/>
</dbReference>
<feature type="compositionally biased region" description="Acidic residues" evidence="4">
    <location>
        <begin position="197"/>
        <end position="206"/>
    </location>
</feature>
<evidence type="ECO:0000256" key="4">
    <source>
        <dbReference type="SAM" id="MobiDB-lite"/>
    </source>
</evidence>
<feature type="non-terminal residue" evidence="6">
    <location>
        <position position="698"/>
    </location>
</feature>
<dbReference type="GO" id="GO:0005634">
    <property type="term" value="C:nucleus"/>
    <property type="evidence" value="ECO:0007669"/>
    <property type="project" value="UniProtKB-SubCell"/>
</dbReference>
<evidence type="ECO:0000313" key="6">
    <source>
        <dbReference type="EMBL" id="KAF2705578.1"/>
    </source>
</evidence>
<dbReference type="InterPro" id="IPR050613">
    <property type="entry name" value="Sec_Metabolite_Reg"/>
</dbReference>
<feature type="region of interest" description="Disordered" evidence="4">
    <location>
        <begin position="1"/>
        <end position="21"/>
    </location>
</feature>
<evidence type="ECO:0000313" key="7">
    <source>
        <dbReference type="Proteomes" id="UP000799428"/>
    </source>
</evidence>
<protein>
    <recommendedName>
        <fullName evidence="5">Zn(2)-C6 fungal-type domain-containing protein</fullName>
    </recommendedName>
</protein>
<dbReference type="CDD" id="cd12148">
    <property type="entry name" value="fungal_TF_MHR"/>
    <property type="match status" value="1"/>
</dbReference>
<keyword evidence="3" id="KW-0539">Nucleus</keyword>
<dbReference type="OrthoDB" id="3989227at2759"/>
<dbReference type="SUPFAM" id="SSF57701">
    <property type="entry name" value="Zn2/Cys6 DNA-binding domain"/>
    <property type="match status" value="1"/>
</dbReference>
<proteinExistence type="predicted"/>
<keyword evidence="7" id="KW-1185">Reference proteome</keyword>
<dbReference type="EMBL" id="MU005778">
    <property type="protein sequence ID" value="KAF2705578.1"/>
    <property type="molecule type" value="Genomic_DNA"/>
</dbReference>
<comment type="subcellular location">
    <subcellularLocation>
        <location evidence="1">Nucleus</location>
    </subcellularLocation>
</comment>
<sequence>MSAVSGTDVPSSTTTAAGPKPRSCVVCRSRKVRCDKQTPCSNCRKANITCVSSASERTPRWARRYQAERLANGGQATNAPVAQEAKSDVDKVIDRLRTLENLVKELSGQLQEAQAAASSAGGSPHVVDAPQSSNQELGKENHREMSPTVSTGSMQRQFGRLVIQGASQSRYVSSGFWSRVNDELEGLKMETQTLASEEPDSSEDDFSSAKTPSTQELGRTPSQHNAFLFRHNLKAPVADLREFQPLPSQVPFLLDVFAENVNFVVQIVHMPTVTKMVREMRTGGTTHLTPSNEALLFSIYYAAITSMEDDDVMTNFGSSKTYLSLKFRLGLEHALAKADFLNAPDLTLVQAFALFLGLVRRHDSPRFVWMMTGLVIRMAHYLGLQRDGSHFEHLSPYEIEIRRRVWWMVYMLDIRASEDQGTDLTITAGTFDTKIPLNINDTDIDPETKETPKERDSVTDMTMALIFFGTAEIMTRMMATSNRHGVAGLEDQGRLLNEMCRTFDEGYLTYATESKADIYWAGVIISKLVLAKMRLIVYLPILFSSPSEDFSDDIRTKLLIAAIEVAEYNHTLNSTQKFRKWRWVYQTYTHWHAIVYLMIEISRRPWSPMIERAWLVLGSSWLIPPQTNLDKNLGIWVPLKKLMDKARKHRNSELARLRADPPATARLELEDQNLPLPSSSPMETDIEDLCERWRQLVV</sequence>
<dbReference type="InterPro" id="IPR001138">
    <property type="entry name" value="Zn2Cys6_DnaBD"/>
</dbReference>
<dbReference type="Proteomes" id="UP000799428">
    <property type="component" value="Unassembled WGS sequence"/>
</dbReference>
<organism evidence="6 7">
    <name type="scientific">Pleomassaria siparia CBS 279.74</name>
    <dbReference type="NCBI Taxonomy" id="1314801"/>
    <lineage>
        <taxon>Eukaryota</taxon>
        <taxon>Fungi</taxon>
        <taxon>Dikarya</taxon>
        <taxon>Ascomycota</taxon>
        <taxon>Pezizomycotina</taxon>
        <taxon>Dothideomycetes</taxon>
        <taxon>Pleosporomycetidae</taxon>
        <taxon>Pleosporales</taxon>
        <taxon>Pleomassariaceae</taxon>
        <taxon>Pleomassaria</taxon>
    </lineage>
</organism>
<dbReference type="GO" id="GO:0006351">
    <property type="term" value="P:DNA-templated transcription"/>
    <property type="evidence" value="ECO:0007669"/>
    <property type="project" value="InterPro"/>
</dbReference>
<dbReference type="CDD" id="cd00067">
    <property type="entry name" value="GAL4"/>
    <property type="match status" value="1"/>
</dbReference>
<accession>A0A6G1JYF4</accession>
<evidence type="ECO:0000256" key="3">
    <source>
        <dbReference type="ARBA" id="ARBA00023242"/>
    </source>
</evidence>
<dbReference type="PROSITE" id="PS00463">
    <property type="entry name" value="ZN2_CY6_FUNGAL_1"/>
    <property type="match status" value="1"/>
</dbReference>
<dbReference type="GO" id="GO:0000981">
    <property type="term" value="F:DNA-binding transcription factor activity, RNA polymerase II-specific"/>
    <property type="evidence" value="ECO:0007669"/>
    <property type="project" value="InterPro"/>
</dbReference>
<feature type="compositionally biased region" description="Low complexity" evidence="4">
    <location>
        <begin position="113"/>
        <end position="123"/>
    </location>
</feature>
<dbReference type="InterPro" id="IPR007219">
    <property type="entry name" value="XnlR_reg_dom"/>
</dbReference>
<dbReference type="AlphaFoldDB" id="A0A6G1JYF4"/>
<gene>
    <name evidence="6" type="ORF">K504DRAFT_439853</name>
</gene>